<organism evidence="3 4">
    <name type="scientific">Nonomuraea montanisoli</name>
    <dbReference type="NCBI Taxonomy" id="2741721"/>
    <lineage>
        <taxon>Bacteria</taxon>
        <taxon>Bacillati</taxon>
        <taxon>Actinomycetota</taxon>
        <taxon>Actinomycetes</taxon>
        <taxon>Streptosporangiales</taxon>
        <taxon>Streptosporangiaceae</taxon>
        <taxon>Nonomuraea</taxon>
    </lineage>
</organism>
<reference evidence="3 4" key="1">
    <citation type="submission" date="2020-06" db="EMBL/GenBank/DDBJ databases">
        <title>Nonomuraea sp. SMC257, a novel actinomycete isolated from soil.</title>
        <authorList>
            <person name="Chanama M."/>
        </authorList>
    </citation>
    <scope>NUCLEOTIDE SEQUENCE [LARGE SCALE GENOMIC DNA]</scope>
    <source>
        <strain evidence="3 4">SMC257</strain>
    </source>
</reference>
<keyword evidence="4" id="KW-1185">Reference proteome</keyword>
<name>A0A7Y6M7E2_9ACTN</name>
<accession>A0A7Y6M7E2</accession>
<evidence type="ECO:0000313" key="4">
    <source>
        <dbReference type="Proteomes" id="UP000586042"/>
    </source>
</evidence>
<comment type="similarity">
    <text evidence="1">Belongs to the UPF0312 family.</text>
</comment>
<dbReference type="AlphaFoldDB" id="A0A7Y6M7E2"/>
<feature type="domain" description="Lipid/polyisoprenoid-binding YceI-like" evidence="2">
    <location>
        <begin position="13"/>
        <end position="182"/>
    </location>
</feature>
<dbReference type="EMBL" id="JABWGN010000024">
    <property type="protein sequence ID" value="NUW37923.1"/>
    <property type="molecule type" value="Genomic_DNA"/>
</dbReference>
<gene>
    <name evidence="3" type="ORF">HTZ77_41985</name>
</gene>
<comment type="caution">
    <text evidence="3">The sequence shown here is derived from an EMBL/GenBank/DDBJ whole genome shotgun (WGS) entry which is preliminary data.</text>
</comment>
<dbReference type="InterPro" id="IPR007372">
    <property type="entry name" value="Lipid/polyisoprenoid-bd_YceI"/>
</dbReference>
<dbReference type="PANTHER" id="PTHR34406:SF1">
    <property type="entry name" value="PROTEIN YCEI"/>
    <property type="match status" value="1"/>
</dbReference>
<evidence type="ECO:0000313" key="3">
    <source>
        <dbReference type="EMBL" id="NUW37923.1"/>
    </source>
</evidence>
<proteinExistence type="inferred from homology"/>
<dbReference type="Proteomes" id="UP000586042">
    <property type="component" value="Unassembled WGS sequence"/>
</dbReference>
<dbReference type="SUPFAM" id="SSF101874">
    <property type="entry name" value="YceI-like"/>
    <property type="match status" value="1"/>
</dbReference>
<evidence type="ECO:0000256" key="1">
    <source>
        <dbReference type="ARBA" id="ARBA00008812"/>
    </source>
</evidence>
<dbReference type="PANTHER" id="PTHR34406">
    <property type="entry name" value="PROTEIN YCEI"/>
    <property type="match status" value="1"/>
</dbReference>
<evidence type="ECO:0000259" key="2">
    <source>
        <dbReference type="SMART" id="SM00867"/>
    </source>
</evidence>
<dbReference type="Pfam" id="PF04264">
    <property type="entry name" value="YceI"/>
    <property type="match status" value="1"/>
</dbReference>
<dbReference type="Gene3D" id="2.40.128.110">
    <property type="entry name" value="Lipid/polyisoprenoid-binding, YceI-like"/>
    <property type="match status" value="1"/>
</dbReference>
<protein>
    <submittedName>
        <fullName evidence="3">YceI family protein</fullName>
    </submittedName>
</protein>
<sequence>MEHGMYPSELTGTYTIDPAHSRFGFTARHAMVTKVRGSIPVHEATAALDAENPAASGVRVVLEVAGIQTGNQMRDDHLRTGDFLDAAAHPYITFDSTAVKHEGGDSFEVTGELTIRGVTRQVTIPLDHTGTAVDAQGLTRVGFEGATVINRKDFGMTYNAVLETGGVMISDRITLEFDLSAVKNA</sequence>
<dbReference type="SMART" id="SM00867">
    <property type="entry name" value="YceI"/>
    <property type="match status" value="1"/>
</dbReference>
<dbReference type="InterPro" id="IPR036761">
    <property type="entry name" value="TTHA0802/YceI-like_sf"/>
</dbReference>